<evidence type="ECO:0000256" key="1">
    <source>
        <dbReference type="SAM" id="MobiDB-lite"/>
    </source>
</evidence>
<dbReference type="RefSeq" id="WP_302706782.1">
    <property type="nucleotide sequence ID" value="NZ_JAULSC010000004.1"/>
</dbReference>
<sequence>MTAGFRPAPGAEFYLHGQWHQMHEADIIEGSVTIVDADGVLTKMSLEDLVEHPGLSIRGQRPAPVDLVKYLPETERALVLRRIAHVNEVLTGYRSGEPNMALPGEPKPQYDPSRWLKDRYKAKAEELDHEAYALLGEKMSVGTMRRLARRIELGIAFEGAVDGRKHRRSPGRYRMPEVIAEITEDVVENQRGKSTVTKSTLWVEVQRRARLRFGKDWTEENLPSESTWRRWLRDRYTDSQLTGKARTRASATSAPDGGFSINVPTRPGQLVWMDTNNLDVLLKGTDIEDAVRGSLIVGLDAYSWSVCAVRVVEQAEKDIDISFAITDLGRPKQMMPGWPEEAR</sequence>
<feature type="region of interest" description="Disordered" evidence="1">
    <location>
        <begin position="242"/>
        <end position="261"/>
    </location>
</feature>
<name>A0ABT8TPZ6_9ACTN</name>
<proteinExistence type="predicted"/>
<keyword evidence="3" id="KW-1185">Reference proteome</keyword>
<comment type="caution">
    <text evidence="2">The sequence shown here is derived from an EMBL/GenBank/DDBJ whole genome shotgun (WGS) entry which is preliminary data.</text>
</comment>
<reference evidence="2" key="1">
    <citation type="submission" date="2023-06" db="EMBL/GenBank/DDBJ databases">
        <title>Genome sequence of Nocardioides sp. SOB44.</title>
        <authorList>
            <person name="Zhang G."/>
        </authorList>
    </citation>
    <scope>NUCLEOTIDE SEQUENCE</scope>
    <source>
        <strain evidence="2">SOB44</strain>
    </source>
</reference>
<accession>A0ABT8TPZ6</accession>
<organism evidence="2 3">
    <name type="scientific">Nocardioides cremeus</name>
    <dbReference type="NCBI Taxonomy" id="3058044"/>
    <lineage>
        <taxon>Bacteria</taxon>
        <taxon>Bacillati</taxon>
        <taxon>Actinomycetota</taxon>
        <taxon>Actinomycetes</taxon>
        <taxon>Propionibacteriales</taxon>
        <taxon>Nocardioidaceae</taxon>
        <taxon>Nocardioides</taxon>
    </lineage>
</organism>
<dbReference type="Proteomes" id="UP001168363">
    <property type="component" value="Unassembled WGS sequence"/>
</dbReference>
<evidence type="ECO:0000313" key="2">
    <source>
        <dbReference type="EMBL" id="MDO3395459.1"/>
    </source>
</evidence>
<evidence type="ECO:0000313" key="3">
    <source>
        <dbReference type="Proteomes" id="UP001168363"/>
    </source>
</evidence>
<gene>
    <name evidence="2" type="ORF">QWJ41_07020</name>
</gene>
<protein>
    <submittedName>
        <fullName evidence="2">Uncharacterized protein</fullName>
    </submittedName>
</protein>
<dbReference type="EMBL" id="JAULSC010000004">
    <property type="protein sequence ID" value="MDO3395459.1"/>
    <property type="molecule type" value="Genomic_DNA"/>
</dbReference>